<proteinExistence type="inferred from homology"/>
<dbReference type="GeneID" id="54479909"/>
<reference evidence="11" key="1">
    <citation type="journal article" date="2020" name="Stud. Mycol.">
        <title>101 Dothideomycetes genomes: a test case for predicting lifestyles and emergence of pathogens.</title>
        <authorList>
            <person name="Haridas S."/>
            <person name="Albert R."/>
            <person name="Binder M."/>
            <person name="Bloem J."/>
            <person name="Labutti K."/>
            <person name="Salamov A."/>
            <person name="Andreopoulos B."/>
            <person name="Baker S."/>
            <person name="Barry K."/>
            <person name="Bills G."/>
            <person name="Bluhm B."/>
            <person name="Cannon C."/>
            <person name="Castanera R."/>
            <person name="Culley D."/>
            <person name="Daum C."/>
            <person name="Ezra D."/>
            <person name="Gonzalez J."/>
            <person name="Henrissat B."/>
            <person name="Kuo A."/>
            <person name="Liang C."/>
            <person name="Lipzen A."/>
            <person name="Lutzoni F."/>
            <person name="Magnuson J."/>
            <person name="Mondo S."/>
            <person name="Nolan M."/>
            <person name="Ohm R."/>
            <person name="Pangilinan J."/>
            <person name="Park H.-J."/>
            <person name="Ramirez L."/>
            <person name="Alfaro M."/>
            <person name="Sun H."/>
            <person name="Tritt A."/>
            <person name="Yoshinaga Y."/>
            <person name="Zwiers L.-H."/>
            <person name="Turgeon B."/>
            <person name="Goodwin S."/>
            <person name="Spatafora J."/>
            <person name="Crous P."/>
            <person name="Grigoriev I."/>
        </authorList>
    </citation>
    <scope>NUCLEOTIDE SEQUENCE</scope>
    <source>
        <strain evidence="11">CBS 113389</strain>
    </source>
</reference>
<feature type="compositionally biased region" description="Acidic residues" evidence="10">
    <location>
        <begin position="219"/>
        <end position="243"/>
    </location>
</feature>
<dbReference type="OrthoDB" id="21550at2759"/>
<feature type="compositionally biased region" description="Low complexity" evidence="10">
    <location>
        <begin position="718"/>
        <end position="732"/>
    </location>
</feature>
<keyword evidence="8" id="KW-0539">Nucleus</keyword>
<dbReference type="GO" id="GO:0005732">
    <property type="term" value="C:sno(s)RNA-containing ribonucleoprotein complex"/>
    <property type="evidence" value="ECO:0007669"/>
    <property type="project" value="InterPro"/>
</dbReference>
<dbReference type="PANTHER" id="PTHR31633">
    <property type="entry name" value="H/ACA RIBONUCLEOPROTEIN COMPLEX NON-CORE SUBUNIT NAF1"/>
    <property type="match status" value="1"/>
</dbReference>
<feature type="region of interest" description="Disordered" evidence="10">
    <location>
        <begin position="452"/>
        <end position="650"/>
    </location>
</feature>
<protein>
    <recommendedName>
        <fullName evidence="3">H/ACA ribonucleoprotein complex non-core subunit NAF1</fullName>
    </recommendedName>
    <alternativeName>
        <fullName evidence="9">Nuclear assembly factor 1</fullName>
    </alternativeName>
</protein>
<comment type="similarity">
    <text evidence="2">Belongs to the NAF1 family.</text>
</comment>
<keyword evidence="6" id="KW-0597">Phosphoprotein</keyword>
<name>A0A6A6Q5U1_9PEZI</name>
<feature type="compositionally biased region" description="Basic and acidic residues" evidence="10">
    <location>
        <begin position="11"/>
        <end position="21"/>
    </location>
</feature>
<keyword evidence="7" id="KW-0694">RNA-binding</keyword>
<dbReference type="GO" id="GO:0001522">
    <property type="term" value="P:pseudouridine synthesis"/>
    <property type="evidence" value="ECO:0007669"/>
    <property type="project" value="InterPro"/>
</dbReference>
<evidence type="ECO:0000313" key="12">
    <source>
        <dbReference type="Proteomes" id="UP000799767"/>
    </source>
</evidence>
<dbReference type="FunFam" id="2.40.10.230:FF:000002">
    <property type="entry name" value="H/ACA ribonucleoprotein complex non-core subunit NAF1"/>
    <property type="match status" value="1"/>
</dbReference>
<evidence type="ECO:0000256" key="6">
    <source>
        <dbReference type="ARBA" id="ARBA00022553"/>
    </source>
</evidence>
<feature type="compositionally biased region" description="Basic and acidic residues" evidence="10">
    <location>
        <begin position="492"/>
        <end position="509"/>
    </location>
</feature>
<keyword evidence="5" id="KW-0698">rRNA processing</keyword>
<dbReference type="GO" id="GO:0005634">
    <property type="term" value="C:nucleus"/>
    <property type="evidence" value="ECO:0007669"/>
    <property type="project" value="UniProtKB-SubCell"/>
</dbReference>
<feature type="compositionally biased region" description="Basic and acidic residues" evidence="10">
    <location>
        <begin position="98"/>
        <end position="114"/>
    </location>
</feature>
<dbReference type="GO" id="GO:0003723">
    <property type="term" value="F:RNA binding"/>
    <property type="evidence" value="ECO:0007669"/>
    <property type="project" value="UniProtKB-KW"/>
</dbReference>
<dbReference type="SUPFAM" id="SSF50447">
    <property type="entry name" value="Translation proteins"/>
    <property type="match status" value="1"/>
</dbReference>
<feature type="compositionally biased region" description="Low complexity" evidence="10">
    <location>
        <begin position="676"/>
        <end position="698"/>
    </location>
</feature>
<evidence type="ECO:0000256" key="3">
    <source>
        <dbReference type="ARBA" id="ARBA00021438"/>
    </source>
</evidence>
<dbReference type="EMBL" id="MU001631">
    <property type="protein sequence ID" value="KAF2487003.1"/>
    <property type="molecule type" value="Genomic_DNA"/>
</dbReference>
<dbReference type="Proteomes" id="UP000799767">
    <property type="component" value="Unassembled WGS sequence"/>
</dbReference>
<feature type="compositionally biased region" description="Polar residues" evidence="10">
    <location>
        <begin position="121"/>
        <end position="131"/>
    </location>
</feature>
<organism evidence="11 12">
    <name type="scientific">Neohortaea acidophila</name>
    <dbReference type="NCBI Taxonomy" id="245834"/>
    <lineage>
        <taxon>Eukaryota</taxon>
        <taxon>Fungi</taxon>
        <taxon>Dikarya</taxon>
        <taxon>Ascomycota</taxon>
        <taxon>Pezizomycotina</taxon>
        <taxon>Dothideomycetes</taxon>
        <taxon>Dothideomycetidae</taxon>
        <taxon>Mycosphaerellales</taxon>
        <taxon>Teratosphaeriaceae</taxon>
        <taxon>Neohortaea</taxon>
    </lineage>
</organism>
<evidence type="ECO:0000313" key="11">
    <source>
        <dbReference type="EMBL" id="KAF2487003.1"/>
    </source>
</evidence>
<feature type="region of interest" description="Disordered" evidence="10">
    <location>
        <begin position="1"/>
        <end position="21"/>
    </location>
</feature>
<evidence type="ECO:0000256" key="10">
    <source>
        <dbReference type="SAM" id="MobiDB-lite"/>
    </source>
</evidence>
<keyword evidence="12" id="KW-1185">Reference proteome</keyword>
<dbReference type="InterPro" id="IPR038664">
    <property type="entry name" value="Gar1/Naf1_Cbf5-bd_sf"/>
</dbReference>
<dbReference type="InterPro" id="IPR009000">
    <property type="entry name" value="Transl_B-barrel_sf"/>
</dbReference>
<dbReference type="Gene3D" id="2.40.10.230">
    <property type="entry name" value="Probable tRNA pseudouridine synthase domain"/>
    <property type="match status" value="1"/>
</dbReference>
<feature type="compositionally biased region" description="Polar residues" evidence="10">
    <location>
        <begin position="626"/>
        <end position="641"/>
    </location>
</feature>
<dbReference type="GO" id="GO:0000493">
    <property type="term" value="P:box H/ACA snoRNP assembly"/>
    <property type="evidence" value="ECO:0007669"/>
    <property type="project" value="InterPro"/>
</dbReference>
<feature type="compositionally biased region" description="Basic and acidic residues" evidence="10">
    <location>
        <begin position="277"/>
        <end position="291"/>
    </location>
</feature>
<dbReference type="AlphaFoldDB" id="A0A6A6Q5U1"/>
<feature type="compositionally biased region" description="Basic and acidic residues" evidence="10">
    <location>
        <begin position="527"/>
        <end position="562"/>
    </location>
</feature>
<evidence type="ECO:0000256" key="7">
    <source>
        <dbReference type="ARBA" id="ARBA00022884"/>
    </source>
</evidence>
<dbReference type="RefSeq" id="XP_033593572.1">
    <property type="nucleotide sequence ID" value="XM_033738908.1"/>
</dbReference>
<gene>
    <name evidence="11" type="ORF">BDY17DRAFT_987</name>
</gene>
<evidence type="ECO:0000256" key="8">
    <source>
        <dbReference type="ARBA" id="ARBA00023242"/>
    </source>
</evidence>
<feature type="compositionally biased region" description="Low complexity" evidence="10">
    <location>
        <begin position="609"/>
        <end position="619"/>
    </location>
</feature>
<comment type="subcellular location">
    <subcellularLocation>
        <location evidence="1">Nucleus</location>
    </subcellularLocation>
</comment>
<feature type="region of interest" description="Disordered" evidence="10">
    <location>
        <begin position="260"/>
        <end position="291"/>
    </location>
</feature>
<feature type="region of interest" description="Disordered" evidence="10">
    <location>
        <begin position="38"/>
        <end position="67"/>
    </location>
</feature>
<accession>A0A6A6Q5U1</accession>
<keyword evidence="4" id="KW-0690">Ribosome biogenesis</keyword>
<sequence length="752" mass="81662">MENDIDLQQPDEARPAKRARLDAPLHITEEVQEEIMDDDDWDDVYGLSAQGAQDSGDGEAPHLNGSALLVPNQEQFTPDANATENGDVDVVDDIPSEAIEHGNDLVTEEHHIDATDPLSAQVMQETTQVETSAPHFDKEAPTEDGEGEIKQNAAIGDASAQPPIDIPIAESSTKADEEPAPNTGEASQPTQPPKDDPEFLAAAAAQKETEKAEWQFDSSDGESSDSDSSSDDSSDDSDEGSEDGYEMLDAATAAKILMAGEGDDEDGGRGKGASGDHQPRTTNEVKEETVQKPDVVVTEDMKITSLGKIDSIVDKMILVKAVTTGEYQVLEYGSVLCLADRKVIGAVADTIGRVQEPMYSVAFANQQEIEDAALQLGTEVFYVDSHSSFVFTQPLKNLKGTDASNIHDEEVGEDDLEFSDDEKEAEYKRMKKYAKKEGRDVMSRGAFNEARAHQGSSFGAPGHDSGYTYVRTGDAPTQQYGGDINYDDEDVKDGHEIREEFYSPLKRPDNLSQLMAAGGPPRPPLRNFERGRGRGRGDRGRGDRGRGRGDRGRGRGGFDQRGGRGGYGQDRGGFGQDRGGPAQQSNHRGPAHSFPDRHNEHRQDRGQHHSSPPQQQRPASRPPHPTQQAPSPQTYQFNGYNFQYGIPPAQPPVAQAAFYNAQMPPTGSYVNPAFFQGQQMQWSGQPQQSPQAQQRQPPNYASWPQHPQMPGPPNAQHPSQAAAYGAPSGSPALPNLADIFKQLGGPQQPPHR</sequence>
<feature type="compositionally biased region" description="Basic and acidic residues" evidence="10">
    <location>
        <begin position="594"/>
        <end position="607"/>
    </location>
</feature>
<evidence type="ECO:0000256" key="2">
    <source>
        <dbReference type="ARBA" id="ARBA00009801"/>
    </source>
</evidence>
<dbReference type="Pfam" id="PF04410">
    <property type="entry name" value="Gar1"/>
    <property type="match status" value="1"/>
</dbReference>
<dbReference type="PANTHER" id="PTHR31633:SF1">
    <property type="entry name" value="H_ACA RIBONUCLEOPROTEIN COMPLEX NON-CORE SUBUNIT NAF1"/>
    <property type="match status" value="1"/>
</dbReference>
<dbReference type="GO" id="GO:0006364">
    <property type="term" value="P:rRNA processing"/>
    <property type="evidence" value="ECO:0007669"/>
    <property type="project" value="UniProtKB-KW"/>
</dbReference>
<feature type="region of interest" description="Disordered" evidence="10">
    <location>
        <begin position="663"/>
        <end position="752"/>
    </location>
</feature>
<dbReference type="InterPro" id="IPR040309">
    <property type="entry name" value="Naf1"/>
</dbReference>
<evidence type="ECO:0000256" key="4">
    <source>
        <dbReference type="ARBA" id="ARBA00022517"/>
    </source>
</evidence>
<evidence type="ECO:0000256" key="1">
    <source>
        <dbReference type="ARBA" id="ARBA00004123"/>
    </source>
</evidence>
<feature type="compositionally biased region" description="Gly residues" evidence="10">
    <location>
        <begin position="563"/>
        <end position="578"/>
    </location>
</feature>
<feature type="region of interest" description="Disordered" evidence="10">
    <location>
        <begin position="93"/>
        <end position="243"/>
    </location>
</feature>
<dbReference type="InterPro" id="IPR007504">
    <property type="entry name" value="H/ACA_rnp_Gar1/Naf1"/>
</dbReference>
<evidence type="ECO:0000256" key="5">
    <source>
        <dbReference type="ARBA" id="ARBA00022552"/>
    </source>
</evidence>
<evidence type="ECO:0000256" key="9">
    <source>
        <dbReference type="ARBA" id="ARBA00076743"/>
    </source>
</evidence>